<organism evidence="1 2">
    <name type="scientific">Paramarasmius palmivorus</name>
    <dbReference type="NCBI Taxonomy" id="297713"/>
    <lineage>
        <taxon>Eukaryota</taxon>
        <taxon>Fungi</taxon>
        <taxon>Dikarya</taxon>
        <taxon>Basidiomycota</taxon>
        <taxon>Agaricomycotina</taxon>
        <taxon>Agaricomycetes</taxon>
        <taxon>Agaricomycetidae</taxon>
        <taxon>Agaricales</taxon>
        <taxon>Marasmiineae</taxon>
        <taxon>Marasmiaceae</taxon>
        <taxon>Paramarasmius</taxon>
    </lineage>
</organism>
<gene>
    <name evidence="1" type="ORF">VNI00_003527</name>
</gene>
<keyword evidence="2" id="KW-1185">Reference proteome</keyword>
<dbReference type="SUPFAM" id="SSF53335">
    <property type="entry name" value="S-adenosyl-L-methionine-dependent methyltransferases"/>
    <property type="match status" value="1"/>
</dbReference>
<dbReference type="Pfam" id="PF01501">
    <property type="entry name" value="Glyco_transf_8"/>
    <property type="match status" value="1"/>
</dbReference>
<dbReference type="InterPro" id="IPR002495">
    <property type="entry name" value="Glyco_trans_8"/>
</dbReference>
<comment type="caution">
    <text evidence="1">The sequence shown here is derived from an EMBL/GenBank/DDBJ whole genome shotgun (WGS) entry which is preliminary data.</text>
</comment>
<dbReference type="Proteomes" id="UP001383192">
    <property type="component" value="Unassembled WGS sequence"/>
</dbReference>
<proteinExistence type="predicted"/>
<dbReference type="InterPro" id="IPR050587">
    <property type="entry name" value="GNT1/Glycosyltrans_8"/>
</dbReference>
<reference evidence="1 2" key="1">
    <citation type="submission" date="2024-01" db="EMBL/GenBank/DDBJ databases">
        <title>A draft genome for a cacao thread blight-causing isolate of Paramarasmius palmivorus.</title>
        <authorList>
            <person name="Baruah I.K."/>
            <person name="Bukari Y."/>
            <person name="Amoako-Attah I."/>
            <person name="Meinhardt L.W."/>
            <person name="Bailey B.A."/>
            <person name="Cohen S.P."/>
        </authorList>
    </citation>
    <scope>NUCLEOTIDE SEQUENCE [LARGE SCALE GENOMIC DNA]</scope>
    <source>
        <strain evidence="1 2">GH-12</strain>
    </source>
</reference>
<dbReference type="PANTHER" id="PTHR11183">
    <property type="entry name" value="GLYCOGENIN SUBFAMILY MEMBER"/>
    <property type="match status" value="1"/>
</dbReference>
<dbReference type="EMBL" id="JAYKXP010000009">
    <property type="protein sequence ID" value="KAK7054333.1"/>
    <property type="molecule type" value="Genomic_DNA"/>
</dbReference>
<evidence type="ECO:0008006" key="3">
    <source>
        <dbReference type="Google" id="ProtNLM"/>
    </source>
</evidence>
<name>A0AAW0DS13_9AGAR</name>
<dbReference type="InterPro" id="IPR029063">
    <property type="entry name" value="SAM-dependent_MTases_sf"/>
</dbReference>
<dbReference type="AlphaFoldDB" id="A0AAW0DS13"/>
<dbReference type="GO" id="GO:0016757">
    <property type="term" value="F:glycosyltransferase activity"/>
    <property type="evidence" value="ECO:0007669"/>
    <property type="project" value="InterPro"/>
</dbReference>
<evidence type="ECO:0000313" key="2">
    <source>
        <dbReference type="Proteomes" id="UP001383192"/>
    </source>
</evidence>
<evidence type="ECO:0000313" key="1">
    <source>
        <dbReference type="EMBL" id="KAK7054333.1"/>
    </source>
</evidence>
<protein>
    <recommendedName>
        <fullName evidence="3">Glycosyltransferase family 8 protein</fullName>
    </recommendedName>
</protein>
<accession>A0AAW0DS13</accession>
<dbReference type="CDD" id="cd04194">
    <property type="entry name" value="GT8_A4GalT_like"/>
    <property type="match status" value="1"/>
</dbReference>
<dbReference type="Gene3D" id="3.40.50.150">
    <property type="entry name" value="Vaccinia Virus protein VP39"/>
    <property type="match status" value="1"/>
</dbReference>
<dbReference type="SUPFAM" id="SSF53448">
    <property type="entry name" value="Nucleotide-diphospho-sugar transferases"/>
    <property type="match status" value="1"/>
</dbReference>
<dbReference type="InterPro" id="IPR029044">
    <property type="entry name" value="Nucleotide-diphossugar_trans"/>
</dbReference>
<dbReference type="Gene3D" id="3.90.550.10">
    <property type="entry name" value="Spore Coat Polysaccharide Biosynthesis Protein SpsA, Chain A"/>
    <property type="match status" value="1"/>
</dbReference>
<dbReference type="Pfam" id="PF13578">
    <property type="entry name" value="Methyltransf_24"/>
    <property type="match status" value="1"/>
</dbReference>
<sequence length="541" mass="61477">MTNTSTETQRTTVYRFTPTQDWFSHNIAEWTRLLPLVKRENPRVLEIGSWEGRSAVFLLENLCKDGGDIVCIDHFDLFSTEAGRERYDRIQHNLNLTGKSFRIISEFSVTALLTLLSEATSSNDPGFDWIYVDGSHEADDTLLDGELAWRLARKDAVVIFDDYHWNKEPEDSIHHPKRGIDAFLELHQGEYERLTDPSCYQVALRKLSEMRIGFLVKGVEEQRGPRLEEALGYGINVALTVDSAYAVGAAVTMRSIVETTPGRITFYVVDCGLSPDDKERLCESIPVRDDVTTVFIPIPQNGLSRELGTASWAKLDLCDVLPVERALYLDADLLVRSSLQPLWSTDMEGKPIAAVLDVGYPLGHGQIHGKAYFNAGVLLLDLAKIRLDVASLADVARAMKDSLFKDQDALNAHFREWTKVSLEWNAQGLGTYAKYPSDDRRVLDLNEMEQPKIVHFTGSCYPPLPEVLNPYVQPPPSKPWGYLEAFGHPFRHEWWQVVERTKWAGIRDSESWKMQRSEAIERSIEEAVRDLHSRLEKVRDV</sequence>